<accession>A0A0H2MLV7</accession>
<dbReference type="AlphaFoldDB" id="A0A0H2MLV7"/>
<gene>
    <name evidence="2" type="ORF">WH96_05205</name>
</gene>
<evidence type="ECO:0000256" key="1">
    <source>
        <dbReference type="SAM" id="SignalP"/>
    </source>
</evidence>
<feature type="signal peptide" evidence="1">
    <location>
        <begin position="1"/>
        <end position="31"/>
    </location>
</feature>
<dbReference type="EMBL" id="LAQL01000003">
    <property type="protein sequence ID" value="KLN61717.1"/>
    <property type="molecule type" value="Genomic_DNA"/>
</dbReference>
<name>A0A0H2MLV7_9PROT</name>
<evidence type="ECO:0000313" key="3">
    <source>
        <dbReference type="Proteomes" id="UP000035444"/>
    </source>
</evidence>
<evidence type="ECO:0000313" key="2">
    <source>
        <dbReference type="EMBL" id="KLN61717.1"/>
    </source>
</evidence>
<keyword evidence="3" id="KW-1185">Reference proteome</keyword>
<proteinExistence type="predicted"/>
<sequence>MLKFLAKNTLISKLSATSFVISFLFSTITIAADTPAFPIPDGAEKWRPVTVTPTENLLWNREYARPQGKPWSSIIWITNLTLEEYPISERFEQEETLVIKVKQHENGSLKIVDIEGDFLPQSTKTTLGKALHINIQRYWASEKEENRELLTDSFAINIPLPSNATRRYAIEAIKYVMFERCIGALEKTGHPDTNGMTEIPLGKYGNDTLKSKWSSPHFPMPLDIHETHYKDLPYRSCVFQNPFDSIPTYINENTFADQFEKWTNTKEISSTYETPKTCKNSEKNKHYISKNATASGQYIKVAYINYDEKGGQFLLATASQNDHEMCK</sequence>
<reference evidence="2 3" key="1">
    <citation type="submission" date="2015-03" db="EMBL/GenBank/DDBJ databases">
        <title>Genome Sequence of Kiloniella spongiae MEBiC09566, isolated from a marine sponge.</title>
        <authorList>
            <person name="Shao Z."/>
            <person name="Wang L."/>
            <person name="Li X."/>
        </authorList>
    </citation>
    <scope>NUCLEOTIDE SEQUENCE [LARGE SCALE GENOMIC DNA]</scope>
    <source>
        <strain evidence="2 3">MEBiC09566</strain>
    </source>
</reference>
<dbReference type="Proteomes" id="UP000035444">
    <property type="component" value="Unassembled WGS sequence"/>
</dbReference>
<organism evidence="2 3">
    <name type="scientific">Kiloniella spongiae</name>
    <dbReference type="NCBI Taxonomy" id="1489064"/>
    <lineage>
        <taxon>Bacteria</taxon>
        <taxon>Pseudomonadati</taxon>
        <taxon>Pseudomonadota</taxon>
        <taxon>Alphaproteobacteria</taxon>
        <taxon>Rhodospirillales</taxon>
        <taxon>Kiloniellaceae</taxon>
        <taxon>Kiloniella</taxon>
    </lineage>
</organism>
<keyword evidence="1" id="KW-0732">Signal</keyword>
<feature type="chain" id="PRO_5002596986" evidence="1">
    <location>
        <begin position="32"/>
        <end position="327"/>
    </location>
</feature>
<comment type="caution">
    <text evidence="2">The sequence shown here is derived from an EMBL/GenBank/DDBJ whole genome shotgun (WGS) entry which is preliminary data.</text>
</comment>
<protein>
    <submittedName>
        <fullName evidence="2">Uncharacterized protein</fullName>
    </submittedName>
</protein>